<dbReference type="PANTHER" id="PTHR12265">
    <property type="entry name" value="TRANSMEMBRANE PROTEIN 53"/>
    <property type="match status" value="1"/>
</dbReference>
<keyword evidence="1" id="KW-0472">Membrane</keyword>
<reference evidence="1 2" key="1">
    <citation type="submission" date="2018-05" db="EMBL/GenBank/DDBJ databases">
        <title>Genome sequencing and assembly of the regulated plant pathogen Lachnellula willkommii and related sister species for the development of diagnostic species identification markers.</title>
        <authorList>
            <person name="Giroux E."/>
            <person name="Bilodeau G."/>
        </authorList>
    </citation>
    <scope>NUCLEOTIDE SEQUENCE [LARGE SCALE GENOMIC DNA]</scope>
    <source>
        <strain evidence="1 2">CBS 268.59</strain>
    </source>
</reference>
<comment type="caution">
    <text evidence="1">The sequence shown here is derived from an EMBL/GenBank/DDBJ whole genome shotgun (WGS) entry which is preliminary data.</text>
</comment>
<name>A0A8T9CJ40_9HELO</name>
<dbReference type="Proteomes" id="UP000469558">
    <property type="component" value="Unassembled WGS sequence"/>
</dbReference>
<dbReference type="OrthoDB" id="77878at2759"/>
<dbReference type="PANTHER" id="PTHR12265:SF40">
    <property type="entry name" value="DUF829-DOMAIN-CONTAINING PROTEIN"/>
    <property type="match status" value="1"/>
</dbReference>
<gene>
    <name evidence="1" type="primary">tmem53</name>
    <name evidence="1" type="ORF">LSUE1_G000155</name>
</gene>
<evidence type="ECO:0000313" key="2">
    <source>
        <dbReference type="Proteomes" id="UP000469558"/>
    </source>
</evidence>
<dbReference type="Pfam" id="PF05705">
    <property type="entry name" value="DUF829"/>
    <property type="match status" value="1"/>
</dbReference>
<protein>
    <submittedName>
        <fullName evidence="1">Transmembrane protein</fullName>
    </submittedName>
</protein>
<dbReference type="EMBL" id="QGMK01000007">
    <property type="protein sequence ID" value="TVY85461.1"/>
    <property type="molecule type" value="Genomic_DNA"/>
</dbReference>
<sequence length="294" mass="33278">MAAVTLKMTKLSPSVFFYRPAPSTSKATTNAPKLIFLATWMDAQDVHVAKYITRYQELYPTACILLAKSFFRYYFSPSSARREVAPAVDVIRDVLGETEDGEHPRMLVHIFSNGGSCIIYHLYDLCAETTPSPASAASKAVLKNQQLLPPHVTIFDSVPGRYSSGSTRAILVSLPAGWIRILAWPLVQLLGLWWIIKYRLLKMAQETQVWGLAHNDPGRALEICRAYIYSEADEFVDHRHVEEHADHAEINGYVVVRRDKFENSQHVAHARSDPDRYWSLVRSTWESGQLDGEN</sequence>
<organism evidence="1 2">
    <name type="scientific">Lachnellula suecica</name>
    <dbReference type="NCBI Taxonomy" id="602035"/>
    <lineage>
        <taxon>Eukaryota</taxon>
        <taxon>Fungi</taxon>
        <taxon>Dikarya</taxon>
        <taxon>Ascomycota</taxon>
        <taxon>Pezizomycotina</taxon>
        <taxon>Leotiomycetes</taxon>
        <taxon>Helotiales</taxon>
        <taxon>Lachnaceae</taxon>
        <taxon>Lachnellula</taxon>
    </lineage>
</organism>
<dbReference type="AlphaFoldDB" id="A0A8T9CJ40"/>
<accession>A0A8T9CJ40</accession>
<proteinExistence type="predicted"/>
<keyword evidence="2" id="KW-1185">Reference proteome</keyword>
<dbReference type="InterPro" id="IPR008547">
    <property type="entry name" value="DUF829_TMEM53"/>
</dbReference>
<keyword evidence="1" id="KW-0812">Transmembrane</keyword>
<evidence type="ECO:0000313" key="1">
    <source>
        <dbReference type="EMBL" id="TVY85461.1"/>
    </source>
</evidence>